<evidence type="ECO:0000313" key="2">
    <source>
        <dbReference type="Proteomes" id="UP000435112"/>
    </source>
</evidence>
<organism evidence="1 2">
    <name type="scientific">Phytophthora rubi</name>
    <dbReference type="NCBI Taxonomy" id="129364"/>
    <lineage>
        <taxon>Eukaryota</taxon>
        <taxon>Sar</taxon>
        <taxon>Stramenopiles</taxon>
        <taxon>Oomycota</taxon>
        <taxon>Peronosporomycetes</taxon>
        <taxon>Peronosporales</taxon>
        <taxon>Peronosporaceae</taxon>
        <taxon>Phytophthora</taxon>
    </lineage>
</organism>
<gene>
    <name evidence="1" type="ORF">PR002_g13494</name>
</gene>
<dbReference type="AlphaFoldDB" id="A0A6A3LGK4"/>
<dbReference type="Proteomes" id="UP000435112">
    <property type="component" value="Unassembled WGS sequence"/>
</dbReference>
<reference evidence="1 2" key="1">
    <citation type="submission" date="2018-09" db="EMBL/GenBank/DDBJ databases">
        <title>Genomic investigation of the strawberry pathogen Phytophthora fragariae indicates pathogenicity is determined by transcriptional variation in three key races.</title>
        <authorList>
            <person name="Adams T.M."/>
            <person name="Armitage A.D."/>
            <person name="Sobczyk M.K."/>
            <person name="Bates H.J."/>
            <person name="Dunwell J.M."/>
            <person name="Nellist C.F."/>
            <person name="Harrison R.J."/>
        </authorList>
    </citation>
    <scope>NUCLEOTIDE SEQUENCE [LARGE SCALE GENOMIC DNA]</scope>
    <source>
        <strain evidence="1 2">SCRP324</strain>
    </source>
</reference>
<dbReference type="EMBL" id="QXFU01000893">
    <property type="protein sequence ID" value="KAE9017077.1"/>
    <property type="molecule type" value="Genomic_DNA"/>
</dbReference>
<accession>A0A6A3LGK4</accession>
<protein>
    <submittedName>
        <fullName evidence="1">Uncharacterized protein</fullName>
    </submittedName>
</protein>
<sequence>MMVGQSMRTLAWDCTRSGSWAQTVAAACVGYGMVAHGVWVRTDMVSGVGNSGTVSVLVVSSFMCPDGELRNYEYVDFEVNVCVHYGIGTYVK</sequence>
<proteinExistence type="predicted"/>
<evidence type="ECO:0000313" key="1">
    <source>
        <dbReference type="EMBL" id="KAE9017077.1"/>
    </source>
</evidence>
<dbReference type="OrthoDB" id="10349866at2759"/>
<comment type="caution">
    <text evidence="1">The sequence shown here is derived from an EMBL/GenBank/DDBJ whole genome shotgun (WGS) entry which is preliminary data.</text>
</comment>
<name>A0A6A3LGK4_9STRA</name>